<evidence type="ECO:0000313" key="2">
    <source>
        <dbReference type="Proteomes" id="UP000231279"/>
    </source>
</evidence>
<protein>
    <submittedName>
        <fullName evidence="1">Uncharacterized protein</fullName>
    </submittedName>
</protein>
<dbReference type="EMBL" id="NKXS01002284">
    <property type="protein sequence ID" value="PIN14424.1"/>
    <property type="molecule type" value="Genomic_DNA"/>
</dbReference>
<dbReference type="AlphaFoldDB" id="A0A2G9HA80"/>
<comment type="caution">
    <text evidence="1">The sequence shown here is derived from an EMBL/GenBank/DDBJ whole genome shotgun (WGS) entry which is preliminary data.</text>
</comment>
<reference evidence="2" key="1">
    <citation type="journal article" date="2018" name="Gigascience">
        <title>Genome assembly of the Pink Ipe (Handroanthus impetiginosus, Bignoniaceae), a highly valued, ecologically keystone Neotropical timber forest tree.</title>
        <authorList>
            <person name="Silva-Junior O.B."/>
            <person name="Grattapaglia D."/>
            <person name="Novaes E."/>
            <person name="Collevatti R.G."/>
        </authorList>
    </citation>
    <scope>NUCLEOTIDE SEQUENCE [LARGE SCALE GENOMIC DNA]</scope>
    <source>
        <strain evidence="2">cv. UFG-1</strain>
    </source>
</reference>
<dbReference type="Proteomes" id="UP000231279">
    <property type="component" value="Unassembled WGS sequence"/>
</dbReference>
<keyword evidence="2" id="KW-1185">Reference proteome</keyword>
<name>A0A2G9HA80_9LAMI</name>
<evidence type="ECO:0000313" key="1">
    <source>
        <dbReference type="EMBL" id="PIN14424.1"/>
    </source>
</evidence>
<accession>A0A2G9HA80</accession>
<proteinExistence type="predicted"/>
<gene>
    <name evidence="1" type="ORF">CDL12_12947</name>
</gene>
<sequence>MTSHLSGNGLLNSTIILFSIFFTSSIKELISSITSSTSKKTSCGKTSSPRL</sequence>
<organism evidence="1 2">
    <name type="scientific">Handroanthus impetiginosus</name>
    <dbReference type="NCBI Taxonomy" id="429701"/>
    <lineage>
        <taxon>Eukaryota</taxon>
        <taxon>Viridiplantae</taxon>
        <taxon>Streptophyta</taxon>
        <taxon>Embryophyta</taxon>
        <taxon>Tracheophyta</taxon>
        <taxon>Spermatophyta</taxon>
        <taxon>Magnoliopsida</taxon>
        <taxon>eudicotyledons</taxon>
        <taxon>Gunneridae</taxon>
        <taxon>Pentapetalae</taxon>
        <taxon>asterids</taxon>
        <taxon>lamiids</taxon>
        <taxon>Lamiales</taxon>
        <taxon>Bignoniaceae</taxon>
        <taxon>Crescentiina</taxon>
        <taxon>Tabebuia alliance</taxon>
        <taxon>Handroanthus</taxon>
    </lineage>
</organism>